<evidence type="ECO:0000256" key="3">
    <source>
        <dbReference type="ARBA" id="ARBA00022630"/>
    </source>
</evidence>
<dbReference type="InterPro" id="IPR050416">
    <property type="entry name" value="FAD-linked_Oxidoreductase"/>
</dbReference>
<dbReference type="OrthoDB" id="9775082at2"/>
<accession>A0A0M2HU52</accession>
<evidence type="ECO:0000256" key="2">
    <source>
        <dbReference type="ARBA" id="ARBA00005466"/>
    </source>
</evidence>
<dbReference type="EC" id="1.5.3.-" evidence="8"/>
<evidence type="ECO:0000313" key="9">
    <source>
        <dbReference type="Proteomes" id="UP000033900"/>
    </source>
</evidence>
<comment type="similarity">
    <text evidence="2">Belongs to the oxygen-dependent FAD-linked oxidoreductase family.</text>
</comment>
<dbReference type="InterPro" id="IPR006094">
    <property type="entry name" value="Oxid_FAD_bind_N"/>
</dbReference>
<dbReference type="InterPro" id="IPR016167">
    <property type="entry name" value="FAD-bd_PCMH_sub1"/>
</dbReference>
<gene>
    <name evidence="8" type="primary">mcrA_1</name>
    <name evidence="8" type="ORF">RS84_01622</name>
</gene>
<organism evidence="8 9">
    <name type="scientific">Microbacterium hydrocarbonoxydans</name>
    <dbReference type="NCBI Taxonomy" id="273678"/>
    <lineage>
        <taxon>Bacteria</taxon>
        <taxon>Bacillati</taxon>
        <taxon>Actinomycetota</taxon>
        <taxon>Actinomycetes</taxon>
        <taxon>Micrococcales</taxon>
        <taxon>Microbacteriaceae</taxon>
        <taxon>Microbacterium</taxon>
    </lineage>
</organism>
<sequence length="506" mass="52240">MDVRTGDSIGVLPGEQYAALAARLKGTLVLPGQGEWERARRPWQLLVDQQPAAVVEALDAADVVETVVAARRLGLGVAPQGTGHAAGALGALGDVILLRTQGLDEIEIDPVEKTARVGAGALWADVIARAAEHGLTAVAGMAPGVGVTGFLLGGGLGWLARSHGLGADSILSMEVVDARGRVLTVDPQQNGELLWAARGGMLPAIVTSVRIRLHEVPSLHAGALMWPLDRAVEVAHAWREWIATVPDTVTSLVRVLRFPPLPEIPEPLRGRSFVAVEAAVQADPEAASSLLAPLRSLAPEADSFRDLGPTELGAVHGDPVDPAPALGESVLLAEITADAVDAMLDVVLGPLGSSLVSVELRHLGGALRPGGRAGALAGIEGEGLVYAVGIVPVPELAEPVQAATEALVAGMAEFASCRQVKTFAERPARADALYGEAADRIRQLASEWDGEGLIRLGHALGAVSPATGVHEPGSGLGGLTRPGREEGGIRLRPRRGLGSATNLDPC</sequence>
<keyword evidence="9" id="KW-1185">Reference proteome</keyword>
<keyword evidence="3" id="KW-0285">Flavoprotein</keyword>
<dbReference type="PROSITE" id="PS00862">
    <property type="entry name" value="OX2_COVAL_FAD"/>
    <property type="match status" value="1"/>
</dbReference>
<dbReference type="Gene3D" id="3.40.462.20">
    <property type="match status" value="1"/>
</dbReference>
<evidence type="ECO:0000256" key="6">
    <source>
        <dbReference type="SAM" id="MobiDB-lite"/>
    </source>
</evidence>
<dbReference type="Gene3D" id="3.30.465.10">
    <property type="match status" value="1"/>
</dbReference>
<evidence type="ECO:0000259" key="7">
    <source>
        <dbReference type="PROSITE" id="PS51387"/>
    </source>
</evidence>
<feature type="region of interest" description="Disordered" evidence="6">
    <location>
        <begin position="468"/>
        <end position="506"/>
    </location>
</feature>
<dbReference type="GO" id="GO:0016491">
    <property type="term" value="F:oxidoreductase activity"/>
    <property type="evidence" value="ECO:0007669"/>
    <property type="project" value="UniProtKB-KW"/>
</dbReference>
<keyword evidence="4" id="KW-0274">FAD</keyword>
<evidence type="ECO:0000256" key="5">
    <source>
        <dbReference type="ARBA" id="ARBA00023002"/>
    </source>
</evidence>
<dbReference type="Proteomes" id="UP000033900">
    <property type="component" value="Unassembled WGS sequence"/>
</dbReference>
<dbReference type="PATRIC" id="fig|273678.4.peg.1621"/>
<dbReference type="Pfam" id="PF01565">
    <property type="entry name" value="FAD_binding_4"/>
    <property type="match status" value="1"/>
</dbReference>
<evidence type="ECO:0000313" key="8">
    <source>
        <dbReference type="EMBL" id="KJL47993.1"/>
    </source>
</evidence>
<dbReference type="RefSeq" id="WP_052676279.1">
    <property type="nucleotide sequence ID" value="NZ_JYJB01000008.1"/>
</dbReference>
<reference evidence="8 9" key="1">
    <citation type="submission" date="2015-02" db="EMBL/GenBank/DDBJ databases">
        <title>Draft genome sequences of ten Microbacterium spp. with emphasis on heavy metal contaminated environments.</title>
        <authorList>
            <person name="Corretto E."/>
        </authorList>
    </citation>
    <scope>NUCLEOTIDE SEQUENCE [LARGE SCALE GENOMIC DNA]</scope>
    <source>
        <strain evidence="8 9">SA35</strain>
    </source>
</reference>
<dbReference type="InterPro" id="IPR036318">
    <property type="entry name" value="FAD-bd_PCMH-like_sf"/>
</dbReference>
<comment type="cofactor">
    <cofactor evidence="1">
        <name>FAD</name>
        <dbReference type="ChEBI" id="CHEBI:57692"/>
    </cofactor>
</comment>
<protein>
    <submittedName>
        <fullName evidence="8">Mitomycin radical oxidase</fullName>
        <ecNumber evidence="8">1.5.3.-</ecNumber>
    </submittedName>
</protein>
<dbReference type="STRING" id="273678.RS84_01622"/>
<evidence type="ECO:0000256" key="1">
    <source>
        <dbReference type="ARBA" id="ARBA00001974"/>
    </source>
</evidence>
<dbReference type="GO" id="GO:0071949">
    <property type="term" value="F:FAD binding"/>
    <property type="evidence" value="ECO:0007669"/>
    <property type="project" value="InterPro"/>
</dbReference>
<dbReference type="InterPro" id="IPR016166">
    <property type="entry name" value="FAD-bd_PCMH"/>
</dbReference>
<comment type="caution">
    <text evidence="8">The sequence shown here is derived from an EMBL/GenBank/DDBJ whole genome shotgun (WGS) entry which is preliminary data.</text>
</comment>
<dbReference type="InterPro" id="IPR006093">
    <property type="entry name" value="Oxy_OxRdtase_FAD_BS"/>
</dbReference>
<dbReference type="PROSITE" id="PS51387">
    <property type="entry name" value="FAD_PCMH"/>
    <property type="match status" value="1"/>
</dbReference>
<dbReference type="SUPFAM" id="SSF56176">
    <property type="entry name" value="FAD-binding/transporter-associated domain-like"/>
    <property type="match status" value="1"/>
</dbReference>
<feature type="domain" description="FAD-binding PCMH-type" evidence="7">
    <location>
        <begin position="47"/>
        <end position="216"/>
    </location>
</feature>
<dbReference type="EMBL" id="JYJB01000008">
    <property type="protein sequence ID" value="KJL47993.1"/>
    <property type="molecule type" value="Genomic_DNA"/>
</dbReference>
<evidence type="ECO:0000256" key="4">
    <source>
        <dbReference type="ARBA" id="ARBA00022827"/>
    </source>
</evidence>
<keyword evidence="5 8" id="KW-0560">Oxidoreductase</keyword>
<dbReference type="AlphaFoldDB" id="A0A0M2HU52"/>
<proteinExistence type="inferred from homology"/>
<dbReference type="Gene3D" id="3.30.43.10">
    <property type="entry name" value="Uridine Diphospho-n-acetylenolpyruvylglucosamine Reductase, domain 2"/>
    <property type="match status" value="1"/>
</dbReference>
<name>A0A0M2HU52_9MICO</name>
<dbReference type="PANTHER" id="PTHR42973:SF39">
    <property type="entry name" value="FAD-BINDING PCMH-TYPE DOMAIN-CONTAINING PROTEIN"/>
    <property type="match status" value="1"/>
</dbReference>
<dbReference type="InterPro" id="IPR016169">
    <property type="entry name" value="FAD-bd_PCMH_sub2"/>
</dbReference>
<dbReference type="PANTHER" id="PTHR42973">
    <property type="entry name" value="BINDING OXIDOREDUCTASE, PUTATIVE (AFU_ORTHOLOGUE AFUA_1G17690)-RELATED"/>
    <property type="match status" value="1"/>
</dbReference>